<dbReference type="eggNOG" id="arCOG11533">
    <property type="taxonomic scope" value="Archaea"/>
</dbReference>
<feature type="coiled-coil region" evidence="1">
    <location>
        <begin position="20"/>
        <end position="47"/>
    </location>
</feature>
<dbReference type="GeneID" id="14405190"/>
<protein>
    <submittedName>
        <fullName evidence="2">Uncharacterized protein</fullName>
    </submittedName>
</protein>
<name>L0JSQ5_9EURY</name>
<evidence type="ECO:0000256" key="1">
    <source>
        <dbReference type="SAM" id="Coils"/>
    </source>
</evidence>
<keyword evidence="1" id="KW-0175">Coiled coil</keyword>
<dbReference type="EMBL" id="CP003929">
    <property type="protein sequence ID" value="AGB36042.1"/>
    <property type="molecule type" value="Genomic_DNA"/>
</dbReference>
<sequence length="82" mass="9257">MIPRPSRSKPADQQTVIDHLEAATKRLETIEDRQRQLERTVAALARENGTSLGCPCTRCHRSYTLAKSGVIYCPECGYRHTL</sequence>
<gene>
    <name evidence="2" type="ORF">Natoc_0162</name>
</gene>
<dbReference type="Proteomes" id="UP000010878">
    <property type="component" value="Chromosome"/>
</dbReference>
<evidence type="ECO:0000313" key="3">
    <source>
        <dbReference type="Proteomes" id="UP000010878"/>
    </source>
</evidence>
<evidence type="ECO:0000313" key="2">
    <source>
        <dbReference type="EMBL" id="AGB36042.1"/>
    </source>
</evidence>
<proteinExistence type="predicted"/>
<keyword evidence="3" id="KW-1185">Reference proteome</keyword>
<reference evidence="2 3" key="1">
    <citation type="submission" date="2012-11" db="EMBL/GenBank/DDBJ databases">
        <title>FINISHED of Natronococcus occultus SP4, DSM 3396.</title>
        <authorList>
            <consortium name="DOE Joint Genome Institute"/>
            <person name="Eisen J."/>
            <person name="Huntemann M."/>
            <person name="Wei C.-L."/>
            <person name="Han J."/>
            <person name="Detter J.C."/>
            <person name="Han C."/>
            <person name="Tapia R."/>
            <person name="Chen A."/>
            <person name="Kyrpides N."/>
            <person name="Mavromatis K."/>
            <person name="Markowitz V."/>
            <person name="Szeto E."/>
            <person name="Ivanova N."/>
            <person name="Mikhailova N."/>
            <person name="Ovchinnikova G."/>
            <person name="Pagani I."/>
            <person name="Pati A."/>
            <person name="Goodwin L."/>
            <person name="Nordberg H.P."/>
            <person name="Cantor M.N."/>
            <person name="Hua S.X."/>
            <person name="Woyke T."/>
            <person name="Eisen J."/>
            <person name="Klenk H.-P."/>
            <person name="Klenk H.-P."/>
        </authorList>
    </citation>
    <scope>NUCLEOTIDE SEQUENCE [LARGE SCALE GENOMIC DNA]</scope>
    <source>
        <strain evidence="2 3">SP4</strain>
    </source>
</reference>
<accession>L0JSQ5</accession>
<dbReference type="RefSeq" id="WP_015319499.1">
    <property type="nucleotide sequence ID" value="NC_019974.1"/>
</dbReference>
<dbReference type="AlphaFoldDB" id="L0JSQ5"/>
<organism evidence="2 3">
    <name type="scientific">Natronococcus occultus SP4</name>
    <dbReference type="NCBI Taxonomy" id="694430"/>
    <lineage>
        <taxon>Archaea</taxon>
        <taxon>Methanobacteriati</taxon>
        <taxon>Methanobacteriota</taxon>
        <taxon>Stenosarchaea group</taxon>
        <taxon>Halobacteria</taxon>
        <taxon>Halobacteriales</taxon>
        <taxon>Natrialbaceae</taxon>
        <taxon>Natronococcus</taxon>
    </lineage>
</organism>
<dbReference type="KEGG" id="nou:Natoc_0162"/>
<dbReference type="OrthoDB" id="205571at2157"/>
<dbReference type="HOGENOM" id="CLU_190389_0_0_2"/>